<feature type="compositionally biased region" description="Low complexity" evidence="1">
    <location>
        <begin position="63"/>
        <end position="83"/>
    </location>
</feature>
<feature type="compositionally biased region" description="Basic and acidic residues" evidence="1">
    <location>
        <begin position="86"/>
        <end position="158"/>
    </location>
</feature>
<dbReference type="Proteomes" id="UP001218218">
    <property type="component" value="Unassembled WGS sequence"/>
</dbReference>
<protein>
    <submittedName>
        <fullName evidence="2">Uncharacterized protein</fullName>
    </submittedName>
</protein>
<name>A0AAD7E8P9_9AGAR</name>
<reference evidence="2" key="1">
    <citation type="submission" date="2023-03" db="EMBL/GenBank/DDBJ databases">
        <title>Massive genome expansion in bonnet fungi (Mycena s.s.) driven by repeated elements and novel gene families across ecological guilds.</title>
        <authorList>
            <consortium name="Lawrence Berkeley National Laboratory"/>
            <person name="Harder C.B."/>
            <person name="Miyauchi S."/>
            <person name="Viragh M."/>
            <person name="Kuo A."/>
            <person name="Thoen E."/>
            <person name="Andreopoulos B."/>
            <person name="Lu D."/>
            <person name="Skrede I."/>
            <person name="Drula E."/>
            <person name="Henrissat B."/>
            <person name="Morin E."/>
            <person name="Kohler A."/>
            <person name="Barry K."/>
            <person name="LaButti K."/>
            <person name="Morin E."/>
            <person name="Salamov A."/>
            <person name="Lipzen A."/>
            <person name="Mereny Z."/>
            <person name="Hegedus B."/>
            <person name="Baldrian P."/>
            <person name="Stursova M."/>
            <person name="Weitz H."/>
            <person name="Taylor A."/>
            <person name="Grigoriev I.V."/>
            <person name="Nagy L.G."/>
            <person name="Martin F."/>
            <person name="Kauserud H."/>
        </authorList>
    </citation>
    <scope>NUCLEOTIDE SEQUENCE</scope>
    <source>
        <strain evidence="2">CBHHK002</strain>
    </source>
</reference>
<dbReference type="AlphaFoldDB" id="A0AAD7E8P9"/>
<sequence>EMCVDVDVSPRVHFVENVEPGTALVDDVETLRETAASPVAVEPPSPNWDPTASLPPDIPVPAPLAHGPSPAPAAAAPASAPPAKVSFKEWQARRKLERATVEEQEERDREMQRGQEMKREKEQREREKDGVDKENDAVPSKGEDGLTRILDGIRRSAVGDKPPSVEAVQQDVEMPDAGPVEIAPAPLDGLQPKEKGPLPSMTAFTPSPHLTNGIKREVSPLAATVPLPCVPRSGSQPTPARMSPFTASTSPFATPNGPPILSRTCTSSGRCHPTHRSRCERHRIPTRWHSAGALAALPAAPSASMA</sequence>
<gene>
    <name evidence="2" type="ORF">DFH08DRAFT_904057</name>
</gene>
<organism evidence="2 3">
    <name type="scientific">Mycena albidolilacea</name>
    <dbReference type="NCBI Taxonomy" id="1033008"/>
    <lineage>
        <taxon>Eukaryota</taxon>
        <taxon>Fungi</taxon>
        <taxon>Dikarya</taxon>
        <taxon>Basidiomycota</taxon>
        <taxon>Agaricomycotina</taxon>
        <taxon>Agaricomycetes</taxon>
        <taxon>Agaricomycetidae</taxon>
        <taxon>Agaricales</taxon>
        <taxon>Marasmiineae</taxon>
        <taxon>Mycenaceae</taxon>
        <taxon>Mycena</taxon>
    </lineage>
</organism>
<accession>A0AAD7E8P9</accession>
<comment type="caution">
    <text evidence="2">The sequence shown here is derived from an EMBL/GenBank/DDBJ whole genome shotgun (WGS) entry which is preliminary data.</text>
</comment>
<evidence type="ECO:0000313" key="2">
    <source>
        <dbReference type="EMBL" id="KAJ7303430.1"/>
    </source>
</evidence>
<proteinExistence type="predicted"/>
<feature type="non-terminal residue" evidence="2">
    <location>
        <position position="306"/>
    </location>
</feature>
<keyword evidence="3" id="KW-1185">Reference proteome</keyword>
<dbReference type="EMBL" id="JARIHO010000106">
    <property type="protein sequence ID" value="KAJ7303430.1"/>
    <property type="molecule type" value="Genomic_DNA"/>
</dbReference>
<evidence type="ECO:0000256" key="1">
    <source>
        <dbReference type="SAM" id="MobiDB-lite"/>
    </source>
</evidence>
<evidence type="ECO:0000313" key="3">
    <source>
        <dbReference type="Proteomes" id="UP001218218"/>
    </source>
</evidence>
<feature type="region of interest" description="Disordered" evidence="1">
    <location>
        <begin position="36"/>
        <end position="172"/>
    </location>
</feature>